<sequence length="81" mass="9162">MTENDIPAFVQEVAATGCNICAVGPNHYVVGDVDVPRDKRRGLYKKLQEIDARYGIRDHLRNEIASHLNSIGRYIDRPPRS</sequence>
<reference evidence="2" key="1">
    <citation type="journal article" date="2020" name="Mol. Plant Microbe">
        <title>Rhizobial microsymbionts of the narrowly endemic Oxytropis species growing in Kamchatka are characterized by significant genetic diversity and possess a set of genes that are associated with T3SS and T6SS secretion systems and can affect the development of symbiosis.</title>
        <authorList>
            <person name="Safronova V."/>
            <person name="Guro P."/>
            <person name="Sazanova A."/>
            <person name="Kuznetsova I."/>
            <person name="Belimov A."/>
            <person name="Yakubov V."/>
            <person name="Chirak E."/>
            <person name="Afonin A."/>
            <person name="Gogolev Y."/>
            <person name="Andronov E."/>
            <person name="Tikhonovich I."/>
        </authorList>
    </citation>
    <scope>NUCLEOTIDE SEQUENCE [LARGE SCALE GENOMIC DNA]</scope>
    <source>
        <strain evidence="2">583</strain>
    </source>
</reference>
<accession>A0A7G6T061</accession>
<dbReference type="Proteomes" id="UP000515465">
    <property type="component" value="Chromosome"/>
</dbReference>
<proteinExistence type="predicted"/>
<dbReference type="RefSeq" id="WP_183458905.1">
    <property type="nucleotide sequence ID" value="NZ_CP050296.1"/>
</dbReference>
<organism evidence="1 2">
    <name type="scientific">Mesorhizobium huakuii</name>
    <dbReference type="NCBI Taxonomy" id="28104"/>
    <lineage>
        <taxon>Bacteria</taxon>
        <taxon>Pseudomonadati</taxon>
        <taxon>Pseudomonadota</taxon>
        <taxon>Alphaproteobacteria</taxon>
        <taxon>Hyphomicrobiales</taxon>
        <taxon>Phyllobacteriaceae</taxon>
        <taxon>Mesorhizobium</taxon>
    </lineage>
</organism>
<evidence type="ECO:0000313" key="1">
    <source>
        <dbReference type="EMBL" id="QND60143.1"/>
    </source>
</evidence>
<dbReference type="AlphaFoldDB" id="A0A7G6T061"/>
<evidence type="ECO:0000313" key="2">
    <source>
        <dbReference type="Proteomes" id="UP000515465"/>
    </source>
</evidence>
<name>A0A7G6T061_9HYPH</name>
<protein>
    <submittedName>
        <fullName evidence="1">Uncharacterized protein</fullName>
    </submittedName>
</protein>
<dbReference type="EMBL" id="CP050296">
    <property type="protein sequence ID" value="QND60143.1"/>
    <property type="molecule type" value="Genomic_DNA"/>
</dbReference>
<gene>
    <name evidence="1" type="ORF">HB778_29060</name>
</gene>